<feature type="compositionally biased region" description="Low complexity" evidence="1">
    <location>
        <begin position="80"/>
        <end position="92"/>
    </location>
</feature>
<feature type="region of interest" description="Disordered" evidence="1">
    <location>
        <begin position="15"/>
        <end position="40"/>
    </location>
</feature>
<proteinExistence type="predicted"/>
<dbReference type="AlphaFoldDB" id="A0A2P6V848"/>
<feature type="compositionally biased region" description="Low complexity" evidence="1">
    <location>
        <begin position="142"/>
        <end position="155"/>
    </location>
</feature>
<evidence type="ECO:0000313" key="2">
    <source>
        <dbReference type="EMBL" id="PSC70262.1"/>
    </source>
</evidence>
<protein>
    <submittedName>
        <fullName evidence="2">Uncharacterized protein</fullName>
    </submittedName>
</protein>
<feature type="region of interest" description="Disordered" evidence="1">
    <location>
        <begin position="58"/>
        <end position="155"/>
    </location>
</feature>
<organism evidence="2 3">
    <name type="scientific">Micractinium conductrix</name>
    <dbReference type="NCBI Taxonomy" id="554055"/>
    <lineage>
        <taxon>Eukaryota</taxon>
        <taxon>Viridiplantae</taxon>
        <taxon>Chlorophyta</taxon>
        <taxon>core chlorophytes</taxon>
        <taxon>Trebouxiophyceae</taxon>
        <taxon>Chlorellales</taxon>
        <taxon>Chlorellaceae</taxon>
        <taxon>Chlorella clade</taxon>
        <taxon>Micractinium</taxon>
    </lineage>
</organism>
<name>A0A2P6V848_9CHLO</name>
<evidence type="ECO:0000256" key="1">
    <source>
        <dbReference type="SAM" id="MobiDB-lite"/>
    </source>
</evidence>
<dbReference type="EMBL" id="LHPF02000021">
    <property type="protein sequence ID" value="PSC70262.1"/>
    <property type="molecule type" value="Genomic_DNA"/>
</dbReference>
<gene>
    <name evidence="2" type="ORF">C2E20_6337</name>
</gene>
<feature type="compositionally biased region" description="Gly residues" evidence="1">
    <location>
        <begin position="93"/>
        <end position="129"/>
    </location>
</feature>
<keyword evidence="3" id="KW-1185">Reference proteome</keyword>
<evidence type="ECO:0000313" key="3">
    <source>
        <dbReference type="Proteomes" id="UP000239649"/>
    </source>
</evidence>
<accession>A0A2P6V848</accession>
<reference evidence="2 3" key="1">
    <citation type="journal article" date="2018" name="Plant J.">
        <title>Genome sequences of Chlorella sorokiniana UTEX 1602 and Micractinium conductrix SAG 241.80: implications to maltose excretion by a green alga.</title>
        <authorList>
            <person name="Arriola M.B."/>
            <person name="Velmurugan N."/>
            <person name="Zhang Y."/>
            <person name="Plunkett M.H."/>
            <person name="Hondzo H."/>
            <person name="Barney B.M."/>
        </authorList>
    </citation>
    <scope>NUCLEOTIDE SEQUENCE [LARGE SCALE GENOMIC DNA]</scope>
    <source>
        <strain evidence="2 3">SAG 241.80</strain>
    </source>
</reference>
<dbReference type="Proteomes" id="UP000239649">
    <property type="component" value="Unassembled WGS sequence"/>
</dbReference>
<sequence>MGIAMAALLNNFGHCTRGRQPPTTADEQRAAAELPGADLPPIKSSELVIIHQPDASTAYAVKAEESEGDEGEPKEGEEGQAGSSSDSSAADRGGSGHGSGDAAGDGGSARCGCWGGRGGRGGDGEGGGPTQLHPPHTRRVAARASSQPAAGPAAA</sequence>
<comment type="caution">
    <text evidence="2">The sequence shown here is derived from an EMBL/GenBank/DDBJ whole genome shotgun (WGS) entry which is preliminary data.</text>
</comment>